<dbReference type="GeneID" id="34563940"/>
<feature type="region of interest" description="Disordered" evidence="1">
    <location>
        <begin position="33"/>
        <end position="70"/>
    </location>
</feature>
<name>A0A1G4AXN2_9PEZI</name>
<protein>
    <submittedName>
        <fullName evidence="2">Uncharacterized protein</fullName>
    </submittedName>
</protein>
<evidence type="ECO:0000313" key="3">
    <source>
        <dbReference type="Proteomes" id="UP000176998"/>
    </source>
</evidence>
<gene>
    <name evidence="2" type="ORF">CORC01_10803</name>
</gene>
<reference evidence="2 3" key="1">
    <citation type="submission" date="2016-09" db="EMBL/GenBank/DDBJ databases">
        <authorList>
            <person name="Capua I."/>
            <person name="De Benedictis P."/>
            <person name="Joannis T."/>
            <person name="Lombin L.H."/>
            <person name="Cattoli G."/>
        </authorList>
    </citation>
    <scope>NUCLEOTIDE SEQUENCE [LARGE SCALE GENOMIC DNA]</scope>
    <source>
        <strain evidence="2 3">IMI 309357</strain>
    </source>
</reference>
<dbReference type="RefSeq" id="XP_022471068.1">
    <property type="nucleotide sequence ID" value="XM_022622430.1"/>
</dbReference>
<sequence length="70" mass="8354">MKTYGWELRDVQEVVRFSPNRRYLSLKGSLHEARVSPRSPLSDDDYDELEWQIENHPLNEDSDQGHRKAR</sequence>
<keyword evidence="3" id="KW-1185">Reference proteome</keyword>
<accession>A0A1G4AXN2</accession>
<evidence type="ECO:0000256" key="1">
    <source>
        <dbReference type="SAM" id="MobiDB-lite"/>
    </source>
</evidence>
<feature type="compositionally biased region" description="Acidic residues" evidence="1">
    <location>
        <begin position="42"/>
        <end position="51"/>
    </location>
</feature>
<comment type="caution">
    <text evidence="2">The sequence shown here is derived from an EMBL/GenBank/DDBJ whole genome shotgun (WGS) entry which is preliminary data.</text>
</comment>
<dbReference type="Proteomes" id="UP000176998">
    <property type="component" value="Unassembled WGS sequence"/>
</dbReference>
<dbReference type="EMBL" id="MJBS01000110">
    <property type="protein sequence ID" value="OHE93904.1"/>
    <property type="molecule type" value="Genomic_DNA"/>
</dbReference>
<evidence type="ECO:0000313" key="2">
    <source>
        <dbReference type="EMBL" id="OHE93904.1"/>
    </source>
</evidence>
<dbReference type="AlphaFoldDB" id="A0A1G4AXN2"/>
<organism evidence="2 3">
    <name type="scientific">Colletotrichum orchidophilum</name>
    <dbReference type="NCBI Taxonomy" id="1209926"/>
    <lineage>
        <taxon>Eukaryota</taxon>
        <taxon>Fungi</taxon>
        <taxon>Dikarya</taxon>
        <taxon>Ascomycota</taxon>
        <taxon>Pezizomycotina</taxon>
        <taxon>Sordariomycetes</taxon>
        <taxon>Hypocreomycetidae</taxon>
        <taxon>Glomerellales</taxon>
        <taxon>Glomerellaceae</taxon>
        <taxon>Colletotrichum</taxon>
    </lineage>
</organism>
<feature type="compositionally biased region" description="Basic and acidic residues" evidence="1">
    <location>
        <begin position="57"/>
        <end position="70"/>
    </location>
</feature>
<proteinExistence type="predicted"/>